<dbReference type="RefSeq" id="WP_014127830.1">
    <property type="nucleotide sequence ID" value="NC_016070.1"/>
</dbReference>
<evidence type="ECO:0000256" key="1">
    <source>
        <dbReference type="ARBA" id="ARBA00022490"/>
    </source>
</evidence>
<reference evidence="6 7" key="1">
    <citation type="journal article" date="2011" name="PLoS ONE">
        <title>The complete genome sequence of Thermoproteus tenax: a physiologically versatile member of the Crenarchaeota.</title>
        <authorList>
            <person name="Siebers B."/>
            <person name="Zaparty M."/>
            <person name="Raddatz G."/>
            <person name="Tjaden B."/>
            <person name="Albers S.V."/>
            <person name="Bell S.D."/>
            <person name="Blombach F."/>
            <person name="Kletzin A."/>
            <person name="Kyrpides N."/>
            <person name="Lanz C."/>
            <person name="Plagens A."/>
            <person name="Rampp M."/>
            <person name="Rosinus A."/>
            <person name="von Jan M."/>
            <person name="Makarova K.S."/>
            <person name="Klenk H.P."/>
            <person name="Schuster S.C."/>
            <person name="Hensel R."/>
        </authorList>
    </citation>
    <scope>NUCLEOTIDE SEQUENCE [LARGE SCALE GENOMIC DNA]</scope>
    <source>
        <strain evidence="7">ATCC 35583 / DSM 2078 / JCM 9277 / NBRC 100435 / Kra 1</strain>
    </source>
</reference>
<keyword evidence="2" id="KW-0436">Ligase</keyword>
<dbReference type="HOGENOM" id="CLU_164833_2_0_2"/>
<dbReference type="PANTHER" id="PTHR34696:SF1">
    <property type="entry name" value="PHOSPHORIBOSYLFORMYLGLYCINAMIDINE SYNTHASE SUBUNIT PURS"/>
    <property type="match status" value="1"/>
</dbReference>
<organism evidence="6 7">
    <name type="scientific">Thermoproteus tenax (strain ATCC 35583 / DSM 2078 / JCM 9277 / NBRC 100435 / Kra 1)</name>
    <dbReference type="NCBI Taxonomy" id="768679"/>
    <lineage>
        <taxon>Archaea</taxon>
        <taxon>Thermoproteota</taxon>
        <taxon>Thermoprotei</taxon>
        <taxon>Thermoproteales</taxon>
        <taxon>Thermoproteaceae</taxon>
        <taxon>Thermoproteus</taxon>
    </lineage>
</organism>
<keyword evidence="5" id="KW-0067">ATP-binding</keyword>
<dbReference type="GO" id="GO:0005524">
    <property type="term" value="F:ATP binding"/>
    <property type="evidence" value="ECO:0007669"/>
    <property type="project" value="UniProtKB-KW"/>
</dbReference>
<dbReference type="KEGG" id="ttn:TTX_1963"/>
<dbReference type="PANTHER" id="PTHR34696">
    <property type="entry name" value="PHOSPHORIBOSYLFORMYLGLYCINAMIDINE SYNTHASE SUBUNIT PURS"/>
    <property type="match status" value="1"/>
</dbReference>
<name>G4RLY2_THETK</name>
<keyword evidence="7" id="KW-1185">Reference proteome</keyword>
<dbReference type="PATRIC" id="fig|768679.9.peg.1986"/>
<keyword evidence="1" id="KW-0963">Cytoplasm</keyword>
<dbReference type="Gene3D" id="3.30.1280.10">
    <property type="entry name" value="Phosphoribosylformylglycinamidine synthase subunit PurS"/>
    <property type="match status" value="1"/>
</dbReference>
<keyword evidence="4" id="KW-0658">Purine biosynthesis</keyword>
<gene>
    <name evidence="6" type="primary">purS</name>
    <name evidence="6" type="ordered locus">TTX_1963</name>
</gene>
<dbReference type="GO" id="GO:0006164">
    <property type="term" value="P:purine nucleotide biosynthetic process"/>
    <property type="evidence" value="ECO:0007669"/>
    <property type="project" value="UniProtKB-KW"/>
</dbReference>
<evidence type="ECO:0000313" key="7">
    <source>
        <dbReference type="Proteomes" id="UP000002654"/>
    </source>
</evidence>
<dbReference type="Pfam" id="PF02700">
    <property type="entry name" value="PurS"/>
    <property type="match status" value="1"/>
</dbReference>
<accession>G4RLY2</accession>
<dbReference type="GeneID" id="11262849"/>
<keyword evidence="3" id="KW-0547">Nucleotide-binding</keyword>
<dbReference type="InterPro" id="IPR036604">
    <property type="entry name" value="PurS-like_sf"/>
</dbReference>
<dbReference type="Proteomes" id="UP000002654">
    <property type="component" value="Chromosome"/>
</dbReference>
<evidence type="ECO:0000256" key="4">
    <source>
        <dbReference type="ARBA" id="ARBA00022755"/>
    </source>
</evidence>
<sequence length="86" mass="9780">MPKFAVYINIGYKEHIRDPEGETIQREVFERAGLNVPVRSGKCLRLIVEAQDERSATDIAVDLARRLRLGNPNVHSIEVLKVGPWK</sequence>
<proteinExistence type="predicted"/>
<dbReference type="AlphaFoldDB" id="G4RLY2"/>
<dbReference type="GO" id="GO:0016874">
    <property type="term" value="F:ligase activity"/>
    <property type="evidence" value="ECO:0007669"/>
    <property type="project" value="UniProtKB-KW"/>
</dbReference>
<evidence type="ECO:0000313" key="6">
    <source>
        <dbReference type="EMBL" id="CCC82577.1"/>
    </source>
</evidence>
<protein>
    <submittedName>
        <fullName evidence="6">Phosphoribosylformylglycinamidine (FGAM) synthase</fullName>
    </submittedName>
</protein>
<dbReference type="STRING" id="768679.TTX_1963"/>
<dbReference type="EMBL" id="FN869859">
    <property type="protein sequence ID" value="CCC82577.1"/>
    <property type="molecule type" value="Genomic_DNA"/>
</dbReference>
<evidence type="ECO:0000256" key="5">
    <source>
        <dbReference type="ARBA" id="ARBA00022840"/>
    </source>
</evidence>
<dbReference type="InterPro" id="IPR003850">
    <property type="entry name" value="PurS"/>
</dbReference>
<dbReference type="PaxDb" id="768679-TTX_1963"/>
<dbReference type="eggNOG" id="arCOG04462">
    <property type="taxonomic scope" value="Archaea"/>
</dbReference>
<dbReference type="OrthoDB" id="56303at2157"/>
<evidence type="ECO:0000256" key="2">
    <source>
        <dbReference type="ARBA" id="ARBA00022598"/>
    </source>
</evidence>
<dbReference type="SUPFAM" id="SSF82697">
    <property type="entry name" value="PurS-like"/>
    <property type="match status" value="1"/>
</dbReference>
<evidence type="ECO:0000256" key="3">
    <source>
        <dbReference type="ARBA" id="ARBA00022741"/>
    </source>
</evidence>